<proteinExistence type="predicted"/>
<evidence type="ECO:0000256" key="6">
    <source>
        <dbReference type="SAM" id="Phobius"/>
    </source>
</evidence>
<dbReference type="RefSeq" id="WP_184707811.1">
    <property type="nucleotide sequence ID" value="NZ_JACHKZ010000010.1"/>
</dbReference>
<accession>A0ABR6RFH2</accession>
<dbReference type="Pfam" id="PF06271">
    <property type="entry name" value="RDD"/>
    <property type="match status" value="1"/>
</dbReference>
<gene>
    <name evidence="8" type="ORF">HNP33_001976</name>
</gene>
<dbReference type="InterPro" id="IPR051791">
    <property type="entry name" value="Pra-immunoreactive"/>
</dbReference>
<dbReference type="PANTHER" id="PTHR36115:SF10">
    <property type="entry name" value="RDD DOMAIN-CONTAINING PROTEIN"/>
    <property type="match status" value="1"/>
</dbReference>
<comment type="subcellular location">
    <subcellularLocation>
        <location evidence="1">Cell membrane</location>
        <topology evidence="1">Multi-pass membrane protein</topology>
    </subcellularLocation>
</comment>
<dbReference type="Proteomes" id="UP000562492">
    <property type="component" value="Unassembled WGS sequence"/>
</dbReference>
<feature type="transmembrane region" description="Helical" evidence="6">
    <location>
        <begin position="63"/>
        <end position="81"/>
    </location>
</feature>
<reference evidence="8 9" key="1">
    <citation type="submission" date="2020-08" db="EMBL/GenBank/DDBJ databases">
        <title>Functional genomics of gut bacteria from endangered species of beetles.</title>
        <authorList>
            <person name="Carlos-Shanley C."/>
        </authorList>
    </citation>
    <scope>NUCLEOTIDE SEQUENCE [LARGE SCALE GENOMIC DNA]</scope>
    <source>
        <strain evidence="8 9">S00124</strain>
    </source>
</reference>
<comment type="caution">
    <text evidence="8">The sequence shown here is derived from an EMBL/GenBank/DDBJ whole genome shotgun (WGS) entry which is preliminary data.</text>
</comment>
<evidence type="ECO:0000256" key="2">
    <source>
        <dbReference type="ARBA" id="ARBA00022475"/>
    </source>
</evidence>
<feature type="transmembrane region" description="Helical" evidence="6">
    <location>
        <begin position="110"/>
        <end position="126"/>
    </location>
</feature>
<dbReference type="InterPro" id="IPR010432">
    <property type="entry name" value="RDD"/>
</dbReference>
<keyword evidence="3 6" id="KW-0812">Transmembrane</keyword>
<name>A0ABR6RFH2_9BURK</name>
<feature type="domain" description="RDD" evidence="7">
    <location>
        <begin position="22"/>
        <end position="167"/>
    </location>
</feature>
<evidence type="ECO:0000256" key="4">
    <source>
        <dbReference type="ARBA" id="ARBA00022989"/>
    </source>
</evidence>
<dbReference type="EMBL" id="JACHKZ010000010">
    <property type="protein sequence ID" value="MBB6577908.1"/>
    <property type="molecule type" value="Genomic_DNA"/>
</dbReference>
<evidence type="ECO:0000259" key="7">
    <source>
        <dbReference type="Pfam" id="PF06271"/>
    </source>
</evidence>
<organism evidence="8 9">
    <name type="scientific">Comamonas odontotermitis</name>
    <dbReference type="NCBI Taxonomy" id="379895"/>
    <lineage>
        <taxon>Bacteria</taxon>
        <taxon>Pseudomonadati</taxon>
        <taxon>Pseudomonadota</taxon>
        <taxon>Betaproteobacteria</taxon>
        <taxon>Burkholderiales</taxon>
        <taxon>Comamonadaceae</taxon>
        <taxon>Comamonas</taxon>
    </lineage>
</organism>
<sequence>MPSTHATAAPDQPAAAPLLQAPTLRRRIACWLYEGMLMFGVVFISGYLHGTLSQTHNALDNRHGLQLFLFIIFGIYFVWFWHKGQTLAMKTWHIRIVDAMGQPLSQRRALVRYACSWLWFLPPLIATMPFHLPVAEVLVLLAGWIVMWALASRLHPQKQFWHDALAGTRLISSVPPAPRSKA</sequence>
<evidence type="ECO:0000313" key="8">
    <source>
        <dbReference type="EMBL" id="MBB6577908.1"/>
    </source>
</evidence>
<evidence type="ECO:0000256" key="5">
    <source>
        <dbReference type="ARBA" id="ARBA00023136"/>
    </source>
</evidence>
<evidence type="ECO:0000256" key="3">
    <source>
        <dbReference type="ARBA" id="ARBA00022692"/>
    </source>
</evidence>
<evidence type="ECO:0000256" key="1">
    <source>
        <dbReference type="ARBA" id="ARBA00004651"/>
    </source>
</evidence>
<keyword evidence="9" id="KW-1185">Reference proteome</keyword>
<keyword evidence="4 6" id="KW-1133">Transmembrane helix</keyword>
<keyword evidence="5 6" id="KW-0472">Membrane</keyword>
<dbReference type="PANTHER" id="PTHR36115">
    <property type="entry name" value="PROLINE-RICH ANTIGEN HOMOLOG-RELATED"/>
    <property type="match status" value="1"/>
</dbReference>
<feature type="transmembrane region" description="Helical" evidence="6">
    <location>
        <begin position="132"/>
        <end position="151"/>
    </location>
</feature>
<protein>
    <submittedName>
        <fullName evidence="8">RDD family membrane protein YckC</fullName>
    </submittedName>
</protein>
<keyword evidence="2" id="KW-1003">Cell membrane</keyword>
<feature type="transmembrane region" description="Helical" evidence="6">
    <location>
        <begin position="28"/>
        <end position="48"/>
    </location>
</feature>
<evidence type="ECO:0000313" key="9">
    <source>
        <dbReference type="Proteomes" id="UP000562492"/>
    </source>
</evidence>